<feature type="region of interest" description="Disordered" evidence="1">
    <location>
        <begin position="93"/>
        <end position="114"/>
    </location>
</feature>
<feature type="region of interest" description="Disordered" evidence="1">
    <location>
        <begin position="34"/>
        <end position="81"/>
    </location>
</feature>
<name>A0A8T1NF01_CARIL</name>
<evidence type="ECO:0000313" key="5">
    <source>
        <dbReference type="Proteomes" id="UP000811609"/>
    </source>
</evidence>
<dbReference type="Proteomes" id="UP000811609">
    <property type="component" value="Chromosome 15"/>
</dbReference>
<dbReference type="EMBL" id="CM031839">
    <property type="protein sequence ID" value="KAG6675774.1"/>
    <property type="molecule type" value="Genomic_DNA"/>
</dbReference>
<protein>
    <submittedName>
        <fullName evidence="3">Uncharacterized protein</fullName>
    </submittedName>
</protein>
<dbReference type="AlphaFoldDB" id="A0A8T1NF01"/>
<feature type="signal peptide" evidence="2">
    <location>
        <begin position="1"/>
        <end position="30"/>
    </location>
</feature>
<sequence>MGLFSFSRYIIMVLLLSAAILAMQPYQISADNTKAGKLASDHRLPPSPPPPPLSNVGPHIYKPPPAPSPPPPPLLPPPPLHIGARKLLVNFAQHRTLPSGPTSPTANQRITHLP</sequence>
<evidence type="ECO:0000256" key="2">
    <source>
        <dbReference type="SAM" id="SignalP"/>
    </source>
</evidence>
<comment type="caution">
    <text evidence="3">The sequence shown here is derived from an EMBL/GenBank/DDBJ whole genome shotgun (WGS) entry which is preliminary data.</text>
</comment>
<dbReference type="EMBL" id="CM031823">
    <property type="protein sequence ID" value="KAG6627547.1"/>
    <property type="molecule type" value="Genomic_DNA"/>
</dbReference>
<reference evidence="3" key="1">
    <citation type="submission" date="2020-12" db="EMBL/GenBank/DDBJ databases">
        <title>WGS assembly of Carya illinoinensis cv. Pawnee.</title>
        <authorList>
            <person name="Platts A."/>
            <person name="Shu S."/>
            <person name="Wright S."/>
            <person name="Barry K."/>
            <person name="Edger P."/>
            <person name="Pires J.C."/>
            <person name="Schmutz J."/>
        </authorList>
    </citation>
    <scope>NUCLEOTIDE SEQUENCE</scope>
    <source>
        <tissue evidence="3">Leaf</tissue>
    </source>
</reference>
<gene>
    <name evidence="3" type="ORF">CIPAW_15G136600</name>
    <name evidence="4" type="ORF">I3842_15G121000</name>
</gene>
<organism evidence="3 5">
    <name type="scientific">Carya illinoinensis</name>
    <name type="common">Pecan</name>
    <dbReference type="NCBI Taxonomy" id="32201"/>
    <lineage>
        <taxon>Eukaryota</taxon>
        <taxon>Viridiplantae</taxon>
        <taxon>Streptophyta</taxon>
        <taxon>Embryophyta</taxon>
        <taxon>Tracheophyta</taxon>
        <taxon>Spermatophyta</taxon>
        <taxon>Magnoliopsida</taxon>
        <taxon>eudicotyledons</taxon>
        <taxon>Gunneridae</taxon>
        <taxon>Pentapetalae</taxon>
        <taxon>rosids</taxon>
        <taxon>fabids</taxon>
        <taxon>Fagales</taxon>
        <taxon>Juglandaceae</taxon>
        <taxon>Carya</taxon>
    </lineage>
</organism>
<feature type="compositionally biased region" description="Polar residues" evidence="1">
    <location>
        <begin position="99"/>
        <end position="114"/>
    </location>
</feature>
<reference evidence="4" key="2">
    <citation type="submission" date="2021-01" db="EMBL/GenBank/DDBJ databases">
        <authorList>
            <person name="Lovell J.T."/>
            <person name="Bentley N."/>
            <person name="Bhattarai G."/>
            <person name="Jenkins J.W."/>
            <person name="Sreedasyam A."/>
            <person name="Alarcon Y."/>
            <person name="Bock C."/>
            <person name="Boston L."/>
            <person name="Carlson J."/>
            <person name="Cervantes K."/>
            <person name="Clermont K."/>
            <person name="Krom N."/>
            <person name="Kubenka K."/>
            <person name="Mamidi S."/>
            <person name="Mattison C."/>
            <person name="Monteros M."/>
            <person name="Pisani C."/>
            <person name="Plott C."/>
            <person name="Rajasekar S."/>
            <person name="Rhein H.S."/>
            <person name="Rohla C."/>
            <person name="Song M."/>
            <person name="Hilaire R.S."/>
            <person name="Shu S."/>
            <person name="Wells L."/>
            <person name="Wang X."/>
            <person name="Webber J."/>
            <person name="Heerema R.J."/>
            <person name="Klein P."/>
            <person name="Conner P."/>
            <person name="Grauke L."/>
            <person name="Grimwood J."/>
            <person name="Schmutz J."/>
            <person name="Randall J.J."/>
        </authorList>
    </citation>
    <scope>NUCLEOTIDE SEQUENCE</scope>
    <source>
        <tissue evidence="4">Leaf</tissue>
    </source>
</reference>
<proteinExistence type="predicted"/>
<accession>A0A8T1NF01</accession>
<keyword evidence="2" id="KW-0732">Signal</keyword>
<evidence type="ECO:0000313" key="4">
    <source>
        <dbReference type="EMBL" id="KAG6675774.1"/>
    </source>
</evidence>
<feature type="chain" id="PRO_5035806587" evidence="2">
    <location>
        <begin position="31"/>
        <end position="114"/>
    </location>
</feature>
<evidence type="ECO:0000256" key="1">
    <source>
        <dbReference type="SAM" id="MobiDB-lite"/>
    </source>
</evidence>
<feature type="compositionally biased region" description="Pro residues" evidence="1">
    <location>
        <begin position="61"/>
        <end position="80"/>
    </location>
</feature>
<dbReference type="Proteomes" id="UP000811246">
    <property type="component" value="Chromosome 15"/>
</dbReference>
<evidence type="ECO:0000313" key="3">
    <source>
        <dbReference type="EMBL" id="KAG6627547.1"/>
    </source>
</evidence>
<keyword evidence="5" id="KW-1185">Reference proteome</keyword>